<gene>
    <name evidence="1" type="ORF">CDD80_1026</name>
</gene>
<comment type="caution">
    <text evidence="1">The sequence shown here is derived from an EMBL/GenBank/DDBJ whole genome shotgun (WGS) entry which is preliminary data.</text>
</comment>
<dbReference type="EMBL" id="NJES01000139">
    <property type="protein sequence ID" value="PHH76970.1"/>
    <property type="molecule type" value="Genomic_DNA"/>
</dbReference>
<evidence type="ECO:0000313" key="2">
    <source>
        <dbReference type="Proteomes" id="UP000226431"/>
    </source>
</evidence>
<name>A0A2C5ZB13_9HYPO</name>
<proteinExistence type="predicted"/>
<dbReference type="Proteomes" id="UP000226431">
    <property type="component" value="Unassembled WGS sequence"/>
</dbReference>
<evidence type="ECO:0000313" key="1">
    <source>
        <dbReference type="EMBL" id="PHH76970.1"/>
    </source>
</evidence>
<protein>
    <submittedName>
        <fullName evidence="1">Uncharacterized protein</fullName>
    </submittedName>
</protein>
<organism evidence="1 2">
    <name type="scientific">Ophiocordyceps camponoti-rufipedis</name>
    <dbReference type="NCBI Taxonomy" id="2004952"/>
    <lineage>
        <taxon>Eukaryota</taxon>
        <taxon>Fungi</taxon>
        <taxon>Dikarya</taxon>
        <taxon>Ascomycota</taxon>
        <taxon>Pezizomycotina</taxon>
        <taxon>Sordariomycetes</taxon>
        <taxon>Hypocreomycetidae</taxon>
        <taxon>Hypocreales</taxon>
        <taxon>Ophiocordycipitaceae</taxon>
        <taxon>Ophiocordyceps</taxon>
    </lineage>
</organism>
<accession>A0A2C5ZB13</accession>
<sequence>MVSSVSWISAADLVDPCSELGDGSRRDGKTVDQRVDEVFVGHGPGSQSAAKSSSRVSNFAACISVEPPDTVNLTVQAASLDHTRTIPANLPIHPRITPIEGAQQPIVSPFVLLVLLIPFPPSDASTNAAVSSFSLGGNFSSSFLLFMLAGTSCSATPRMAWDPGRSLLRGKQTSNLAGKPIKAWAVDHSFHGKPILGLPLISSWKPSQQRIASRRSAAFHLHRPDEQSMAKVPVRPAEIITASEHGSFGSDRSPVSVIMPNTVTAPTRRRNLVWGSSAASDLPGLRSQAQAQAVKI</sequence>
<reference evidence="1 2" key="1">
    <citation type="submission" date="2017-06" db="EMBL/GenBank/DDBJ databases">
        <title>Ant-infecting Ophiocordyceps genomes reveal a high diversity of potential behavioral manipulation genes and a possible major role for enterotoxins.</title>
        <authorList>
            <person name="De Bekker C."/>
            <person name="Evans H.C."/>
            <person name="Brachmann A."/>
            <person name="Hughes D.P."/>
        </authorList>
    </citation>
    <scope>NUCLEOTIDE SEQUENCE [LARGE SCALE GENOMIC DNA]</scope>
    <source>
        <strain evidence="1 2">Map16</strain>
    </source>
</reference>
<dbReference type="AlphaFoldDB" id="A0A2C5ZB13"/>
<keyword evidence="2" id="KW-1185">Reference proteome</keyword>